<reference evidence="3 4" key="1">
    <citation type="submission" date="2019-06" db="EMBL/GenBank/DDBJ databases">
        <title>Amycolatopsis alkalitolerans sp. nov., isolated from Gastrodia elata Blume.</title>
        <authorList>
            <person name="Narsing Rao M.P."/>
            <person name="Li W.J."/>
        </authorList>
    </citation>
    <scope>NUCLEOTIDE SEQUENCE [LARGE SCALE GENOMIC DNA]</scope>
    <source>
        <strain evidence="3 4">SYSUP0005</strain>
    </source>
</reference>
<evidence type="ECO:0000259" key="1">
    <source>
        <dbReference type="Pfam" id="PF13847"/>
    </source>
</evidence>
<dbReference type="InterPro" id="IPR053173">
    <property type="entry name" value="SAM-binding_MTase"/>
</dbReference>
<evidence type="ECO:0000313" key="4">
    <source>
        <dbReference type="Proteomes" id="UP000305546"/>
    </source>
</evidence>
<dbReference type="Proteomes" id="UP000305546">
    <property type="component" value="Unassembled WGS sequence"/>
</dbReference>
<organism evidence="3 4">
    <name type="scientific">Amycolatopsis alkalitolerans</name>
    <dbReference type="NCBI Taxonomy" id="2547244"/>
    <lineage>
        <taxon>Bacteria</taxon>
        <taxon>Bacillati</taxon>
        <taxon>Actinomycetota</taxon>
        <taxon>Actinomycetes</taxon>
        <taxon>Pseudonocardiales</taxon>
        <taxon>Pseudonocardiaceae</taxon>
        <taxon>Amycolatopsis</taxon>
    </lineage>
</organism>
<keyword evidence="3" id="KW-0489">Methyltransferase</keyword>
<evidence type="ECO:0000259" key="2">
    <source>
        <dbReference type="Pfam" id="PF21320"/>
    </source>
</evidence>
<dbReference type="Gene3D" id="3.40.50.150">
    <property type="entry name" value="Vaccinia Virus protein VP39"/>
    <property type="match status" value="1"/>
</dbReference>
<dbReference type="OrthoDB" id="9801363at2"/>
<dbReference type="InterPro" id="IPR029063">
    <property type="entry name" value="SAM-dependent_MTases_sf"/>
</dbReference>
<dbReference type="SUPFAM" id="SSF46785">
    <property type="entry name" value="Winged helix' DNA-binding domain"/>
    <property type="match status" value="1"/>
</dbReference>
<dbReference type="Pfam" id="PF13847">
    <property type="entry name" value="Methyltransf_31"/>
    <property type="match status" value="1"/>
</dbReference>
<dbReference type="RefSeq" id="WP_139098465.1">
    <property type="nucleotide sequence ID" value="NZ_VDFW01000019.1"/>
</dbReference>
<proteinExistence type="predicted"/>
<name>A0A5C4M190_9PSEU</name>
<dbReference type="EMBL" id="VDFW01000019">
    <property type="protein sequence ID" value="TNC23508.1"/>
    <property type="molecule type" value="Genomic_DNA"/>
</dbReference>
<feature type="domain" description="S-adenosylmethionine-dependent methyltransferase Rv2258c-like winged HTH" evidence="2">
    <location>
        <begin position="28"/>
        <end position="102"/>
    </location>
</feature>
<feature type="domain" description="Methyltransferase" evidence="1">
    <location>
        <begin position="180"/>
        <end position="292"/>
    </location>
</feature>
<dbReference type="GO" id="GO:0008168">
    <property type="term" value="F:methyltransferase activity"/>
    <property type="evidence" value="ECO:0007669"/>
    <property type="project" value="UniProtKB-KW"/>
</dbReference>
<dbReference type="SUPFAM" id="SSF53335">
    <property type="entry name" value="S-adenosyl-L-methionine-dependent methyltransferases"/>
    <property type="match status" value="1"/>
</dbReference>
<sequence>MTELVTNTDAREALAERLIEDATRALETLSVYLGTALGLYRTLAGLGEATFEEVAERAGVAPRYAREWLEQQATSGYVECADPAAPAGERRYGLSRAHAEVLLDNDSPYFAGAVASAVAGVGPVVPDLLDAYRTGGGVPYSAYGRALRQGIGDLNRPMFRHDLAGWLAAVPRIDRRLREPGARVLDVGCGRGQSSIAIARAYSAAVVRGVDLDEASVGEARSEAAAEGLDDRITFAAGDAALDASAGSYDLVTVFEALHDMGDPVGVLRTARASLNEDGAVLVGDEKVADDLVVNAGLLERFQFGWSVVHCLPATLAERPVEANGTMLRAPTLERWAREAGFAEFEVAPIENDFWRFYVLRG</sequence>
<gene>
    <name evidence="3" type="ORF">FG385_20970</name>
</gene>
<protein>
    <submittedName>
        <fullName evidence="3">Class I SAM-dependent methyltransferase</fullName>
    </submittedName>
</protein>
<dbReference type="InterPro" id="IPR025714">
    <property type="entry name" value="Methyltranfer_dom"/>
</dbReference>
<dbReference type="Pfam" id="PF21320">
    <property type="entry name" value="WHD_Rv2258c"/>
    <property type="match status" value="1"/>
</dbReference>
<accession>A0A5C4M190</accession>
<dbReference type="PANTHER" id="PTHR45128">
    <property type="entry name" value="METHYLTRANSFERASE TYPE 11"/>
    <property type="match status" value="1"/>
</dbReference>
<dbReference type="AlphaFoldDB" id="A0A5C4M190"/>
<dbReference type="PANTHER" id="PTHR45128:SF2">
    <property type="entry name" value="METHYLTRANSFERASE DOMAIN-CONTAINING PROTEIN"/>
    <property type="match status" value="1"/>
</dbReference>
<dbReference type="GO" id="GO:0032259">
    <property type="term" value="P:methylation"/>
    <property type="evidence" value="ECO:0007669"/>
    <property type="project" value="UniProtKB-KW"/>
</dbReference>
<keyword evidence="3" id="KW-0808">Transferase</keyword>
<dbReference type="InterPro" id="IPR048711">
    <property type="entry name" value="WHD_Rv2258c"/>
</dbReference>
<keyword evidence="4" id="KW-1185">Reference proteome</keyword>
<evidence type="ECO:0000313" key="3">
    <source>
        <dbReference type="EMBL" id="TNC23508.1"/>
    </source>
</evidence>
<dbReference type="InterPro" id="IPR036390">
    <property type="entry name" value="WH_DNA-bd_sf"/>
</dbReference>
<comment type="caution">
    <text evidence="3">The sequence shown here is derived from an EMBL/GenBank/DDBJ whole genome shotgun (WGS) entry which is preliminary data.</text>
</comment>
<dbReference type="CDD" id="cd02440">
    <property type="entry name" value="AdoMet_MTases"/>
    <property type="match status" value="1"/>
</dbReference>